<keyword evidence="1" id="KW-0732">Signal</keyword>
<dbReference type="GO" id="GO:0045454">
    <property type="term" value="P:cell redox homeostasis"/>
    <property type="evidence" value="ECO:0007669"/>
    <property type="project" value="TreeGrafter"/>
</dbReference>
<protein>
    <submittedName>
        <fullName evidence="3">DUF547 domain-containing protein</fullName>
    </submittedName>
</protein>
<dbReference type="EMBL" id="PYLZ01000013">
    <property type="protein sequence ID" value="PSW22494.1"/>
    <property type="molecule type" value="Genomic_DNA"/>
</dbReference>
<evidence type="ECO:0000256" key="1">
    <source>
        <dbReference type="SAM" id="SignalP"/>
    </source>
</evidence>
<dbReference type="PANTHER" id="PTHR34386">
    <property type="entry name" value="GLUTAREDOXIN"/>
    <property type="match status" value="1"/>
</dbReference>
<dbReference type="Proteomes" id="UP000240481">
    <property type="component" value="Unassembled WGS sequence"/>
</dbReference>
<feature type="domain" description="DUF547" evidence="2">
    <location>
        <begin position="98"/>
        <end position="206"/>
    </location>
</feature>
<dbReference type="InterPro" id="IPR006869">
    <property type="entry name" value="DUF547"/>
</dbReference>
<evidence type="ECO:0000313" key="3">
    <source>
        <dbReference type="EMBL" id="PSW22494.1"/>
    </source>
</evidence>
<accession>A0A0J8XX39</accession>
<sequence>MPSRLSLTLHLILASFILLVSSTVFAAPKADLWPYWQGSDEANSMPINHQLWQQTLNHYIVQQGEQTLISYHQIDQEGKWQLDRYIREMSKLNPLAYRKAEQFAYWVNLYNALTVKLIVDNYPVKSITKLGGLFSFGPWDDEVVTVNGKKLTLNDIEHRILRPIWQDKRIHYAVNCASLGCPNLQPHAFTASNSNHLLDLAAKQFINSKKGVLSTNNKTQLSSIYDWYQADFGDTTQLQQHLNQYRTTPVVLKTIDYDYDWALNEAK</sequence>
<dbReference type="GO" id="GO:0009055">
    <property type="term" value="F:electron transfer activity"/>
    <property type="evidence" value="ECO:0007669"/>
    <property type="project" value="TreeGrafter"/>
</dbReference>
<proteinExistence type="predicted"/>
<dbReference type="RefSeq" id="WP_048899439.1">
    <property type="nucleotide sequence ID" value="NZ_AP024852.1"/>
</dbReference>
<reference evidence="3 4" key="1">
    <citation type="submission" date="2018-01" db="EMBL/GenBank/DDBJ databases">
        <title>Whole genome sequencing of Histamine producing bacteria.</title>
        <authorList>
            <person name="Butler K."/>
        </authorList>
    </citation>
    <scope>NUCLEOTIDE SEQUENCE [LARGE SCALE GENOMIC DNA]</scope>
    <source>
        <strain evidence="3 4">DSM 24669</strain>
    </source>
</reference>
<dbReference type="PANTHER" id="PTHR34386:SF1">
    <property type="entry name" value="GLUTAREDOXIN-LIKE PROTEIN NRDH"/>
    <property type="match status" value="1"/>
</dbReference>
<evidence type="ECO:0000259" key="2">
    <source>
        <dbReference type="Pfam" id="PF04784"/>
    </source>
</evidence>
<dbReference type="InterPro" id="IPR051548">
    <property type="entry name" value="Grx-like_ET"/>
</dbReference>
<feature type="chain" id="PRO_5030009255" evidence="1">
    <location>
        <begin position="27"/>
        <end position="267"/>
    </location>
</feature>
<evidence type="ECO:0000313" key="4">
    <source>
        <dbReference type="Proteomes" id="UP000240481"/>
    </source>
</evidence>
<feature type="signal peptide" evidence="1">
    <location>
        <begin position="1"/>
        <end position="26"/>
    </location>
</feature>
<dbReference type="Pfam" id="PF04784">
    <property type="entry name" value="DUF547"/>
    <property type="match status" value="1"/>
</dbReference>
<gene>
    <name evidence="3" type="ORF">C9I94_20065</name>
</gene>
<keyword evidence="4" id="KW-1185">Reference proteome</keyword>
<dbReference type="OrthoDB" id="526867at2"/>
<dbReference type="AlphaFoldDB" id="A0A0J8XX39"/>
<organism evidence="3 4">
    <name type="scientific">Photobacterium swingsii</name>
    <dbReference type="NCBI Taxonomy" id="680026"/>
    <lineage>
        <taxon>Bacteria</taxon>
        <taxon>Pseudomonadati</taxon>
        <taxon>Pseudomonadota</taxon>
        <taxon>Gammaproteobacteria</taxon>
        <taxon>Vibrionales</taxon>
        <taxon>Vibrionaceae</taxon>
        <taxon>Photobacterium</taxon>
    </lineage>
</organism>
<dbReference type="STRING" id="680026.AB733_14630"/>
<comment type="caution">
    <text evidence="3">The sequence shown here is derived from an EMBL/GenBank/DDBJ whole genome shotgun (WGS) entry which is preliminary data.</text>
</comment>
<name>A0A0J8XX39_9GAMM</name>